<evidence type="ECO:0000313" key="3">
    <source>
        <dbReference type="Proteomes" id="UP000019484"/>
    </source>
</evidence>
<comment type="caution">
    <text evidence="2">The sequence shown here is derived from an EMBL/GenBank/DDBJ whole genome shotgun (WGS) entry which is preliminary data.</text>
</comment>
<evidence type="ECO:0000313" key="2">
    <source>
        <dbReference type="EMBL" id="EXJ96452.1"/>
    </source>
</evidence>
<evidence type="ECO:0000256" key="1">
    <source>
        <dbReference type="SAM" id="MobiDB-lite"/>
    </source>
</evidence>
<feature type="compositionally biased region" description="Basic residues" evidence="1">
    <location>
        <begin position="451"/>
        <end position="460"/>
    </location>
</feature>
<feature type="region of interest" description="Disordered" evidence="1">
    <location>
        <begin position="75"/>
        <end position="474"/>
    </location>
</feature>
<accession>W9YU84</accession>
<feature type="compositionally biased region" description="Low complexity" evidence="1">
    <location>
        <begin position="332"/>
        <end position="342"/>
    </location>
</feature>
<feature type="region of interest" description="Disordered" evidence="1">
    <location>
        <begin position="1"/>
        <end position="47"/>
    </location>
</feature>
<sequence length="524" mass="55330">MSANSGSGGVRNLRAMFENKASDQSTSPPSRGRSPNPSELSNNSRPISKVRASFVAVERNGETAGAPILGLRRLNSELSSQGNPTENHTMDVGNFDNALVETQAPILADTTHEPENSQPTASDTVEGGLGSILKGSAFEEDTPAKDTSEARKLGEALSSGRPQGKIAKSPSTPKDEAKAAEMVQKMEAGKRNKSGPPPTTLLQTTKSAQPVKPPATRQPTAKPVPKSPVTSRPSPKTQTSPMAHIRGGPAKIRGVMESAKAAQRAREVPQQDAVKSDKRKSDAHKLDTQSKPKPTTESVKKERTPTSPKAARSLGPVKPRSPTVPTKLPPVATASTAASAARSDAHHSPTEPNYRKPVARKPSATAVRPPRASISSTTSTLAKKASRASLTNGHDRPQSRVSTSKADDGFLARMMRPTASSAQKVHEKVLINSPPRSKVPSSHKAKDVTKHKPPPKMHLHPSKDHESENKENGIAVDQRAWPEAAAISPLAVVNEDTPPNTENQASAPASTEATDKVNGEGIAA</sequence>
<feature type="compositionally biased region" description="Polar residues" evidence="1">
    <location>
        <begin position="228"/>
        <end position="241"/>
    </location>
</feature>
<feature type="compositionally biased region" description="Polar residues" evidence="1">
    <location>
        <begin position="76"/>
        <end position="87"/>
    </location>
</feature>
<feature type="compositionally biased region" description="Low complexity" evidence="1">
    <location>
        <begin position="371"/>
        <end position="390"/>
    </location>
</feature>
<name>W9YU84_9EURO</name>
<feature type="compositionally biased region" description="Basic and acidic residues" evidence="1">
    <location>
        <begin position="142"/>
        <end position="154"/>
    </location>
</feature>
<dbReference type="EMBL" id="AMWN01000001">
    <property type="protein sequence ID" value="EXJ96452.1"/>
    <property type="molecule type" value="Genomic_DNA"/>
</dbReference>
<dbReference type="GeneID" id="19156480"/>
<dbReference type="eggNOG" id="ENOG502SU0I">
    <property type="taxonomic scope" value="Eukaryota"/>
</dbReference>
<dbReference type="HOGENOM" id="CLU_028198_0_0_1"/>
<feature type="compositionally biased region" description="Polar residues" evidence="1">
    <location>
        <begin position="497"/>
        <end position="512"/>
    </location>
</feature>
<feature type="compositionally biased region" description="Basic and acidic residues" evidence="1">
    <location>
        <begin position="461"/>
        <end position="471"/>
    </location>
</feature>
<dbReference type="AlphaFoldDB" id="W9YU84"/>
<feature type="region of interest" description="Disordered" evidence="1">
    <location>
        <begin position="492"/>
        <end position="524"/>
    </location>
</feature>
<organism evidence="2 3">
    <name type="scientific">Capronia coronata CBS 617.96</name>
    <dbReference type="NCBI Taxonomy" id="1182541"/>
    <lineage>
        <taxon>Eukaryota</taxon>
        <taxon>Fungi</taxon>
        <taxon>Dikarya</taxon>
        <taxon>Ascomycota</taxon>
        <taxon>Pezizomycotina</taxon>
        <taxon>Eurotiomycetes</taxon>
        <taxon>Chaetothyriomycetidae</taxon>
        <taxon>Chaetothyriales</taxon>
        <taxon>Herpotrichiellaceae</taxon>
        <taxon>Capronia</taxon>
    </lineage>
</organism>
<dbReference type="RefSeq" id="XP_007720681.1">
    <property type="nucleotide sequence ID" value="XM_007722491.1"/>
</dbReference>
<keyword evidence="3" id="KW-1185">Reference proteome</keyword>
<feature type="compositionally biased region" description="Basic and acidic residues" evidence="1">
    <location>
        <begin position="264"/>
        <end position="290"/>
    </location>
</feature>
<gene>
    <name evidence="2" type="ORF">A1O1_01578</name>
</gene>
<dbReference type="OrthoDB" id="3600083at2759"/>
<reference evidence="2 3" key="1">
    <citation type="submission" date="2013-03" db="EMBL/GenBank/DDBJ databases">
        <title>The Genome Sequence of Capronia coronata CBS 617.96.</title>
        <authorList>
            <consortium name="The Broad Institute Genomics Platform"/>
            <person name="Cuomo C."/>
            <person name="de Hoog S."/>
            <person name="Gorbushina A."/>
            <person name="Walker B."/>
            <person name="Young S.K."/>
            <person name="Zeng Q."/>
            <person name="Gargeya S."/>
            <person name="Fitzgerald M."/>
            <person name="Haas B."/>
            <person name="Abouelleil A."/>
            <person name="Allen A.W."/>
            <person name="Alvarado L."/>
            <person name="Arachchi H.M."/>
            <person name="Berlin A.M."/>
            <person name="Chapman S.B."/>
            <person name="Gainer-Dewar J."/>
            <person name="Goldberg J."/>
            <person name="Griggs A."/>
            <person name="Gujja S."/>
            <person name="Hansen M."/>
            <person name="Howarth C."/>
            <person name="Imamovic A."/>
            <person name="Ireland A."/>
            <person name="Larimer J."/>
            <person name="McCowan C."/>
            <person name="Murphy C."/>
            <person name="Pearson M."/>
            <person name="Poon T.W."/>
            <person name="Priest M."/>
            <person name="Roberts A."/>
            <person name="Saif S."/>
            <person name="Shea T."/>
            <person name="Sisk P."/>
            <person name="Sykes S."/>
            <person name="Wortman J."/>
            <person name="Nusbaum C."/>
            <person name="Birren B."/>
        </authorList>
    </citation>
    <scope>NUCLEOTIDE SEQUENCE [LARGE SCALE GENOMIC DNA]</scope>
    <source>
        <strain evidence="2 3">CBS 617.96</strain>
    </source>
</reference>
<feature type="compositionally biased region" description="Low complexity" evidence="1">
    <location>
        <begin position="25"/>
        <end position="38"/>
    </location>
</feature>
<dbReference type="Proteomes" id="UP000019484">
    <property type="component" value="Unassembled WGS sequence"/>
</dbReference>
<protein>
    <submittedName>
        <fullName evidence="2">Uncharacterized protein</fullName>
    </submittedName>
</protein>
<proteinExistence type="predicted"/>